<gene>
    <name evidence="3" type="ORF">BYL167_LOCUS30545</name>
    <name evidence="2" type="ORF">CJN711_LOCUS4057</name>
</gene>
<feature type="region of interest" description="Disordered" evidence="1">
    <location>
        <begin position="1"/>
        <end position="30"/>
    </location>
</feature>
<accession>A0A814JFZ9</accession>
<dbReference type="Proteomes" id="UP000663855">
    <property type="component" value="Unassembled WGS sequence"/>
</dbReference>
<organism evidence="2 4">
    <name type="scientific">Rotaria magnacalcarata</name>
    <dbReference type="NCBI Taxonomy" id="392030"/>
    <lineage>
        <taxon>Eukaryota</taxon>
        <taxon>Metazoa</taxon>
        <taxon>Spiralia</taxon>
        <taxon>Gnathifera</taxon>
        <taxon>Rotifera</taxon>
        <taxon>Eurotatoria</taxon>
        <taxon>Bdelloidea</taxon>
        <taxon>Philodinida</taxon>
        <taxon>Philodinidae</taxon>
        <taxon>Rotaria</taxon>
    </lineage>
</organism>
<evidence type="ECO:0000256" key="1">
    <source>
        <dbReference type="SAM" id="MobiDB-lite"/>
    </source>
</evidence>
<dbReference type="EMBL" id="CAJOBH010050384">
    <property type="protein sequence ID" value="CAF4376369.1"/>
    <property type="molecule type" value="Genomic_DNA"/>
</dbReference>
<name>A0A814JFZ9_9BILA</name>
<dbReference type="AlphaFoldDB" id="A0A814JFZ9"/>
<dbReference type="Proteomes" id="UP000681967">
    <property type="component" value="Unassembled WGS sequence"/>
</dbReference>
<protein>
    <submittedName>
        <fullName evidence="2">Uncharacterized protein</fullName>
    </submittedName>
</protein>
<feature type="non-terminal residue" evidence="2">
    <location>
        <position position="1"/>
    </location>
</feature>
<dbReference type="EMBL" id="CAJNOV010000731">
    <property type="protein sequence ID" value="CAF1036402.1"/>
    <property type="molecule type" value="Genomic_DNA"/>
</dbReference>
<evidence type="ECO:0000313" key="4">
    <source>
        <dbReference type="Proteomes" id="UP000663855"/>
    </source>
</evidence>
<sequence>MRTSKTSILKPRLSVHERQKQRLATSATIP</sequence>
<evidence type="ECO:0000313" key="2">
    <source>
        <dbReference type="EMBL" id="CAF1036402.1"/>
    </source>
</evidence>
<reference evidence="2" key="1">
    <citation type="submission" date="2021-02" db="EMBL/GenBank/DDBJ databases">
        <authorList>
            <person name="Nowell W R."/>
        </authorList>
    </citation>
    <scope>NUCLEOTIDE SEQUENCE</scope>
</reference>
<evidence type="ECO:0000313" key="3">
    <source>
        <dbReference type="EMBL" id="CAF4376369.1"/>
    </source>
</evidence>
<proteinExistence type="predicted"/>
<comment type="caution">
    <text evidence="2">The sequence shown here is derived from an EMBL/GenBank/DDBJ whole genome shotgun (WGS) entry which is preliminary data.</text>
</comment>